<sequence length="182" mass="20472">MGQAFRRATGRIGSSRLDTAPSQLKKPPDIRPPPPENVPVENLGPSPESTPKVNTENVLEQRDQQYDDMLSQMVGRIRTKPGGKHEMGEAFVVEKYNRPLPKLRNTTTESGRYEERPAPPGTLNVAQLRHIMLLYQGKASDHNGPMDIPKIAERFRLDVTEIEKILQSVSLPPEDNSKRKND</sequence>
<name>A0ACB9ZUL5_CATRO</name>
<comment type="caution">
    <text evidence="1">The sequence shown here is derived from an EMBL/GenBank/DDBJ whole genome shotgun (WGS) entry which is preliminary data.</text>
</comment>
<reference evidence="2" key="1">
    <citation type="journal article" date="2023" name="Nat. Plants">
        <title>Single-cell RNA sequencing provides a high-resolution roadmap for understanding the multicellular compartmentation of specialized metabolism.</title>
        <authorList>
            <person name="Sun S."/>
            <person name="Shen X."/>
            <person name="Li Y."/>
            <person name="Li Y."/>
            <person name="Wang S."/>
            <person name="Li R."/>
            <person name="Zhang H."/>
            <person name="Shen G."/>
            <person name="Guo B."/>
            <person name="Wei J."/>
            <person name="Xu J."/>
            <person name="St-Pierre B."/>
            <person name="Chen S."/>
            <person name="Sun C."/>
        </authorList>
    </citation>
    <scope>NUCLEOTIDE SEQUENCE [LARGE SCALE GENOMIC DNA]</scope>
</reference>
<keyword evidence="2" id="KW-1185">Reference proteome</keyword>
<evidence type="ECO:0000313" key="1">
    <source>
        <dbReference type="EMBL" id="KAI5650723.1"/>
    </source>
</evidence>
<proteinExistence type="predicted"/>
<gene>
    <name evidence="1" type="ORF">M9H77_36728</name>
</gene>
<dbReference type="Proteomes" id="UP001060085">
    <property type="component" value="Linkage Group LG08"/>
</dbReference>
<dbReference type="EMBL" id="CM044708">
    <property type="protein sequence ID" value="KAI5650723.1"/>
    <property type="molecule type" value="Genomic_DNA"/>
</dbReference>
<organism evidence="1 2">
    <name type="scientific">Catharanthus roseus</name>
    <name type="common">Madagascar periwinkle</name>
    <name type="synonym">Vinca rosea</name>
    <dbReference type="NCBI Taxonomy" id="4058"/>
    <lineage>
        <taxon>Eukaryota</taxon>
        <taxon>Viridiplantae</taxon>
        <taxon>Streptophyta</taxon>
        <taxon>Embryophyta</taxon>
        <taxon>Tracheophyta</taxon>
        <taxon>Spermatophyta</taxon>
        <taxon>Magnoliopsida</taxon>
        <taxon>eudicotyledons</taxon>
        <taxon>Gunneridae</taxon>
        <taxon>Pentapetalae</taxon>
        <taxon>asterids</taxon>
        <taxon>lamiids</taxon>
        <taxon>Gentianales</taxon>
        <taxon>Apocynaceae</taxon>
        <taxon>Rauvolfioideae</taxon>
        <taxon>Vinceae</taxon>
        <taxon>Catharanthinae</taxon>
        <taxon>Catharanthus</taxon>
    </lineage>
</organism>
<evidence type="ECO:0000313" key="2">
    <source>
        <dbReference type="Proteomes" id="UP001060085"/>
    </source>
</evidence>
<accession>A0ACB9ZUL5</accession>
<protein>
    <submittedName>
        <fullName evidence="1">Uncharacterized protein</fullName>
    </submittedName>
</protein>